<dbReference type="PATRIC" id="fig|1283301.3.peg.7781"/>
<dbReference type="Proteomes" id="UP000015001">
    <property type="component" value="Unassembled WGS sequence"/>
</dbReference>
<feature type="compositionally biased region" description="Low complexity" evidence="1">
    <location>
        <begin position="278"/>
        <end position="300"/>
    </location>
</feature>
<evidence type="ECO:0000256" key="1">
    <source>
        <dbReference type="SAM" id="MobiDB-lite"/>
    </source>
</evidence>
<feature type="region of interest" description="Disordered" evidence="1">
    <location>
        <begin position="645"/>
        <end position="679"/>
    </location>
</feature>
<feature type="compositionally biased region" description="Low complexity" evidence="1">
    <location>
        <begin position="835"/>
        <end position="844"/>
    </location>
</feature>
<feature type="region of interest" description="Disordered" evidence="1">
    <location>
        <begin position="583"/>
        <end position="617"/>
    </location>
</feature>
<feature type="compositionally biased region" description="Basic and acidic residues" evidence="1">
    <location>
        <begin position="380"/>
        <end position="393"/>
    </location>
</feature>
<feature type="compositionally biased region" description="Basic and acidic residues" evidence="1">
    <location>
        <begin position="660"/>
        <end position="670"/>
    </location>
</feature>
<name>S4NAQ3_9ACTN</name>
<feature type="compositionally biased region" description="Basic and acidic residues" evidence="1">
    <location>
        <begin position="211"/>
        <end position="237"/>
    </location>
</feature>
<feature type="compositionally biased region" description="Basic and acidic residues" evidence="1">
    <location>
        <begin position="90"/>
        <end position="120"/>
    </location>
</feature>
<feature type="region of interest" description="Disordered" evidence="1">
    <location>
        <begin position="1"/>
        <end position="253"/>
    </location>
</feature>
<feature type="compositionally biased region" description="Basic and acidic residues" evidence="1">
    <location>
        <begin position="733"/>
        <end position="753"/>
    </location>
</feature>
<feature type="compositionally biased region" description="Low complexity" evidence="1">
    <location>
        <begin position="182"/>
        <end position="202"/>
    </location>
</feature>
<organism evidence="2 3">
    <name type="scientific">Streptomyces afghaniensis 772</name>
    <dbReference type="NCBI Taxonomy" id="1283301"/>
    <lineage>
        <taxon>Bacteria</taxon>
        <taxon>Bacillati</taxon>
        <taxon>Actinomycetota</taxon>
        <taxon>Actinomycetes</taxon>
        <taxon>Kitasatosporales</taxon>
        <taxon>Streptomycetaceae</taxon>
        <taxon>Streptomyces</taxon>
    </lineage>
</organism>
<feature type="compositionally biased region" description="Basic and acidic residues" evidence="1">
    <location>
        <begin position="413"/>
        <end position="424"/>
    </location>
</feature>
<feature type="compositionally biased region" description="Low complexity" evidence="1">
    <location>
        <begin position="778"/>
        <end position="790"/>
    </location>
</feature>
<keyword evidence="3" id="KW-1185">Reference proteome</keyword>
<feature type="compositionally biased region" description="Basic residues" evidence="1">
    <location>
        <begin position="1"/>
        <end position="11"/>
    </location>
</feature>
<gene>
    <name evidence="2" type="ORF">STAFG_7842</name>
</gene>
<feature type="region of interest" description="Disordered" evidence="1">
    <location>
        <begin position="835"/>
        <end position="861"/>
    </location>
</feature>
<feature type="compositionally biased region" description="Basic residues" evidence="1">
    <location>
        <begin position="767"/>
        <end position="777"/>
    </location>
</feature>
<feature type="region of interest" description="Disordered" evidence="1">
    <location>
        <begin position="494"/>
        <end position="535"/>
    </location>
</feature>
<feature type="compositionally biased region" description="Basic residues" evidence="1">
    <location>
        <begin position="425"/>
        <end position="434"/>
    </location>
</feature>
<evidence type="ECO:0000313" key="2">
    <source>
        <dbReference type="EMBL" id="EPJ35109.1"/>
    </source>
</evidence>
<dbReference type="HOGENOM" id="CLU_327301_0_0_11"/>
<sequence length="879" mass="95674">MRRGPARRRGGARGDPVRCHRSPRRDPVRPWPSGVFRLPAAQPHQPPDHPTHPRTAHRRARGEQYRRGQGVQRDPSGEGPAGRGHPGTPVHERAERSEAAVGREHHEYRGIPEELGDGHGRQGPRQPQVPGQSGHGRGGEQAGRENSGDQQPAVNEEVRPGAFRPGGRTALALEQVHREQQHPAQQPAHHARTQRPAQPQPGRRGRRHAQHQGEDPQNRGCDQEQHAGVERRERRQGLGDGRQLTGKRVPRTRAHLPHHVAVLLDLAVDARRLVPAHHVPPVQPAPQQRRGDQQVQQPGRAAQPCPRQTQRQVCALRRPCRRDGGREEQTEQEARFGTQPVGAVLAVRELAQHQAAAEPEPRTEPGLLPARDLRRRHRTGQRDVQHRGEERRRQPCTALARRCPGHHVPGSVDQKRSARPDQQHRQRAHPRQPSRLRQGTPSLGPARMSPQQRGHPPDRGGDGAVTVPVGPRGGRCAAAHSPCVGVQFAPAQQVGTGEVYQPDQQEPGQDGSGEHGRHPRPERRGGPAGEAVDEQCALVPEVRQQSQHDENPPQGGTGRGVLHVAVADVGELVQHDRAEALGIRGPPHQQPRVQTHGVLPEPPVHHGPGGRPRRIHPEPHARREAGELAQGAEFRDQGTVGVQRLGRHRAPPPLTQERLPPVHEGRDRQQGGRRGHALPVLHPRHAGHALRERFRTAHGDQHVVQVPPVGIHPGRQQTAQRVPRGVVGIRSQDPVEHAHAGRDDDRHQQREARAGVGQPVPPGARTRGGRHRGRRAHVPSPAAVEVVPPARSEGSGDSGSAVARCATTASARACASAPSMPRSAARSTICARTVASSVRSHSGTSRGGSAGARRSSRRSPLRLRSIALSAAVSIARRAA</sequence>
<dbReference type="EMBL" id="AOPY01001659">
    <property type="protein sequence ID" value="EPJ35109.1"/>
    <property type="molecule type" value="Genomic_DNA"/>
</dbReference>
<dbReference type="AlphaFoldDB" id="S4NAQ3"/>
<protein>
    <submittedName>
        <fullName evidence="2">Uncharacterized protein</fullName>
    </submittedName>
</protein>
<reference evidence="2 3" key="1">
    <citation type="submission" date="2013-02" db="EMBL/GenBank/DDBJ databases">
        <title>Draft Genome Sequence of Streptomyces afghaniensis, Which Produces Compounds of the Julimycin B-Complex.</title>
        <authorList>
            <person name="Gruening B.A."/>
            <person name="Praeg A."/>
            <person name="Erxleben A."/>
            <person name="Guenther S."/>
            <person name="Fiedler H.-P."/>
            <person name="Goodfellow M."/>
            <person name="Mueller M."/>
        </authorList>
    </citation>
    <scope>NUCLEOTIDE SEQUENCE [LARGE SCALE GENOMIC DNA]</scope>
    <source>
        <strain evidence="2 3">772</strain>
    </source>
</reference>
<feature type="region of interest" description="Disordered" evidence="1">
    <location>
        <begin position="352"/>
        <end position="469"/>
    </location>
</feature>
<feature type="region of interest" description="Disordered" evidence="1">
    <location>
        <begin position="707"/>
        <end position="801"/>
    </location>
</feature>
<proteinExistence type="predicted"/>
<feature type="compositionally biased region" description="Low complexity" evidence="1">
    <location>
        <begin position="123"/>
        <end position="132"/>
    </location>
</feature>
<feature type="region of interest" description="Disordered" evidence="1">
    <location>
        <begin position="278"/>
        <end position="312"/>
    </location>
</feature>
<comment type="caution">
    <text evidence="2">The sequence shown here is derived from an EMBL/GenBank/DDBJ whole genome shotgun (WGS) entry which is preliminary data.</text>
</comment>
<accession>S4NAQ3</accession>
<evidence type="ECO:0000313" key="3">
    <source>
        <dbReference type="Proteomes" id="UP000015001"/>
    </source>
</evidence>